<protein>
    <recommendedName>
        <fullName evidence="4">Cyclin-dependent kinase inhibitor 1c</fullName>
    </recommendedName>
</protein>
<feature type="compositionally biased region" description="Basic and acidic residues" evidence="1">
    <location>
        <begin position="30"/>
        <end position="54"/>
    </location>
</feature>
<feature type="compositionally biased region" description="Basic and acidic residues" evidence="1">
    <location>
        <begin position="64"/>
        <end position="91"/>
    </location>
</feature>
<feature type="region of interest" description="Disordered" evidence="1">
    <location>
        <begin position="463"/>
        <end position="485"/>
    </location>
</feature>
<feature type="compositionally biased region" description="Acidic residues" evidence="1">
    <location>
        <begin position="92"/>
        <end position="103"/>
    </location>
</feature>
<keyword evidence="3" id="KW-1185">Reference proteome</keyword>
<feature type="region of interest" description="Disordered" evidence="1">
    <location>
        <begin position="429"/>
        <end position="451"/>
    </location>
</feature>
<evidence type="ECO:0000313" key="3">
    <source>
        <dbReference type="Proteomes" id="UP000266152"/>
    </source>
</evidence>
<reference evidence="2 3" key="1">
    <citation type="journal article" date="2018" name="PLoS Pathog.">
        <title>Evolution of structural diversity of trichothecenes, a family of toxins produced by plant pathogenic and entomopathogenic fungi.</title>
        <authorList>
            <person name="Proctor R.H."/>
            <person name="McCormick S.P."/>
            <person name="Kim H.S."/>
            <person name="Cardoza R.E."/>
            <person name="Stanley A.M."/>
            <person name="Lindo L."/>
            <person name="Kelly A."/>
            <person name="Brown D.W."/>
            <person name="Lee T."/>
            <person name="Vaughan M.M."/>
            <person name="Alexander N.J."/>
            <person name="Busman M."/>
            <person name="Gutierrez S."/>
        </authorList>
    </citation>
    <scope>NUCLEOTIDE SEQUENCE [LARGE SCALE GENOMIC DNA]</scope>
    <source>
        <strain evidence="2 3">NRRL 3299</strain>
    </source>
</reference>
<dbReference type="STRING" id="5514.A0A395RF52"/>
<evidence type="ECO:0000256" key="1">
    <source>
        <dbReference type="SAM" id="MobiDB-lite"/>
    </source>
</evidence>
<dbReference type="AlphaFoldDB" id="A0A395RF52"/>
<accession>A0A395RF52</accession>
<gene>
    <name evidence="2" type="ORF">FSPOR_11839</name>
</gene>
<evidence type="ECO:0000313" key="2">
    <source>
        <dbReference type="EMBL" id="RGP58715.1"/>
    </source>
</evidence>
<comment type="caution">
    <text evidence="2">The sequence shown here is derived from an EMBL/GenBank/DDBJ whole genome shotgun (WGS) entry which is preliminary data.</text>
</comment>
<dbReference type="EMBL" id="PXOF01000280">
    <property type="protein sequence ID" value="RGP58715.1"/>
    <property type="molecule type" value="Genomic_DNA"/>
</dbReference>
<sequence length="517" mass="59558">MKRNVLAVMAIVNGLAQANRFSWQSEVETDVGKHGQDYEHKSTEAYKAKEDKQEVSSLFNDWDDDKKVEEEKKESKSDYEKLKLLKDKLKDEEEEEEEEEEEKEKEYEHDKNKHHGHGYNKEHYDYNADPKAHKTYDHHKPAITGHHKHHGNHYDVYDYRESIIVDGKKYNYVHKPITKHHTYTKIHEPEVKPGCYGDRCDRKPCNKCGDDWAQPGCWHCKNHEGEETKTTKYAPEKTDDKYNGAKTYTYKGVTVVVPKETKAPEAPKIEKHKEQPKKEEKYEDICRKVTKGHGEHKYEETICDRVKHQKGEHPKVYVEPKKEEKYEDICRKVTKGHGEQKYEETVCDHVKKEQQPKKEEKYEDICRKVTKSHGEHKFEETICDRVKHQKEEQPKVYVEPKNENICDKIKGCPAPVPAPQPQYPKVEPVPAPAPAPAPQYPKVEPIPAPAPIPKPEEIKPVPVPAPVPVNPEQVSPEGKGFEEAPRVPLTVSKSGANYNTASIVGTIVVGIVGVMLL</sequence>
<feature type="region of interest" description="Disordered" evidence="1">
    <location>
        <begin position="28"/>
        <end position="120"/>
    </location>
</feature>
<organism evidence="2 3">
    <name type="scientific">Fusarium sporotrichioides</name>
    <dbReference type="NCBI Taxonomy" id="5514"/>
    <lineage>
        <taxon>Eukaryota</taxon>
        <taxon>Fungi</taxon>
        <taxon>Dikarya</taxon>
        <taxon>Ascomycota</taxon>
        <taxon>Pezizomycotina</taxon>
        <taxon>Sordariomycetes</taxon>
        <taxon>Hypocreomycetidae</taxon>
        <taxon>Hypocreales</taxon>
        <taxon>Nectriaceae</taxon>
        <taxon>Fusarium</taxon>
    </lineage>
</organism>
<evidence type="ECO:0008006" key="4">
    <source>
        <dbReference type="Google" id="ProtNLM"/>
    </source>
</evidence>
<name>A0A395RF52_FUSSP</name>
<proteinExistence type="predicted"/>
<dbReference type="Proteomes" id="UP000266152">
    <property type="component" value="Unassembled WGS sequence"/>
</dbReference>